<evidence type="ECO:0000313" key="3">
    <source>
        <dbReference type="EMBL" id="UUF09272.1"/>
    </source>
</evidence>
<name>A0A9Q9CRB9_9FIRM</name>
<dbReference type="GO" id="GO:0052621">
    <property type="term" value="F:diguanylate cyclase activity"/>
    <property type="evidence" value="ECO:0007669"/>
    <property type="project" value="TreeGrafter"/>
</dbReference>
<gene>
    <name evidence="3" type="ORF">J0J70_04600</name>
</gene>
<dbReference type="SUPFAM" id="SSF55073">
    <property type="entry name" value="Nucleotide cyclase"/>
    <property type="match status" value="1"/>
</dbReference>
<evidence type="ECO:0000256" key="1">
    <source>
        <dbReference type="SAM" id="Phobius"/>
    </source>
</evidence>
<dbReference type="AlphaFoldDB" id="A0A9Q9CRB9"/>
<dbReference type="EMBL" id="CP071250">
    <property type="protein sequence ID" value="UUF09272.1"/>
    <property type="molecule type" value="Genomic_DNA"/>
</dbReference>
<keyword evidence="1" id="KW-1133">Transmembrane helix</keyword>
<dbReference type="PANTHER" id="PTHR45138:SF9">
    <property type="entry name" value="DIGUANYLATE CYCLASE DGCM-RELATED"/>
    <property type="match status" value="1"/>
</dbReference>
<evidence type="ECO:0000313" key="4">
    <source>
        <dbReference type="Proteomes" id="UP001058072"/>
    </source>
</evidence>
<dbReference type="InterPro" id="IPR029787">
    <property type="entry name" value="Nucleotide_cyclase"/>
</dbReference>
<dbReference type="CDD" id="cd01949">
    <property type="entry name" value="GGDEF"/>
    <property type="match status" value="1"/>
</dbReference>
<dbReference type="Pfam" id="PF00990">
    <property type="entry name" value="GGDEF"/>
    <property type="match status" value="1"/>
</dbReference>
<keyword evidence="1" id="KW-0472">Membrane</keyword>
<dbReference type="Proteomes" id="UP001058072">
    <property type="component" value="Chromosome"/>
</dbReference>
<dbReference type="SMART" id="SM00267">
    <property type="entry name" value="GGDEF"/>
    <property type="match status" value="1"/>
</dbReference>
<dbReference type="Gene3D" id="3.40.190.10">
    <property type="entry name" value="Periplasmic binding protein-like II"/>
    <property type="match status" value="3"/>
</dbReference>
<feature type="transmembrane region" description="Helical" evidence="1">
    <location>
        <begin position="397"/>
        <end position="414"/>
    </location>
</feature>
<dbReference type="RefSeq" id="WP_212724549.1">
    <property type="nucleotide sequence ID" value="NZ_CP071250.1"/>
</dbReference>
<dbReference type="PROSITE" id="PS50887">
    <property type="entry name" value="GGDEF"/>
    <property type="match status" value="1"/>
</dbReference>
<keyword evidence="1" id="KW-0812">Transmembrane</keyword>
<accession>A0A9Q9CRB9</accession>
<proteinExistence type="predicted"/>
<organism evidence="3 4">
    <name type="scientific">Turicibacter bilis</name>
    <dbReference type="NCBI Taxonomy" id="2735723"/>
    <lineage>
        <taxon>Bacteria</taxon>
        <taxon>Bacillati</taxon>
        <taxon>Bacillota</taxon>
        <taxon>Erysipelotrichia</taxon>
        <taxon>Erysipelotrichales</taxon>
        <taxon>Turicibacteraceae</taxon>
        <taxon>Turicibacter</taxon>
    </lineage>
</organism>
<sequence>MEAYKEFYYSSPIHEFEYTFYVNQGNNAKNTEDLMKYKIGIVNNDDKIEKYLLSFKDSISYPNYMALYAGLNNGEIDAIFVPRDLFQYQSLVHELREVKSTEYLSSAWYFISDEPNLISIIDRIMSKMQTMEKHADYFFNHQNALIGKLYNLDKSTYEWLFYRQPVIKVGIYDVPPFMYYNEDEDTLSGMLDYVLKQIHNNFGVKFEFVFGDYEELVGAYQQGVIDILPVFEMESNEKLFLEGNNYEIYQGQINAYGLFNQVMFQEAVGTNLNTVLGSVSSEGFLRSEMNVRVEDSISKLHEGLVERKIDYLLLDPVYLDYFEQYNLSYKGKIGKYIFSLMVRDNQNFMTLFDAIKVHDFEDDEVRLKYEMVLSSEMYLFEMSSLKHDLYLMHQQQFLFAGGIILCTSIILVLGRMRYLDKKTEHLKYTDYATGLLNRLGYMNQMDKMMNKGEPFTFAIMDIDHFKSINDTYGHLVGDQVITYVANVLKKCCPQNSVICIRDHSKEVAISVVESIREDLKGYSEYFEVTVSMGISFYRGEAVDLEKLYQQADHALYESKKNGRNQYQIFQN</sequence>
<evidence type="ECO:0000259" key="2">
    <source>
        <dbReference type="PROSITE" id="PS50887"/>
    </source>
</evidence>
<dbReference type="SUPFAM" id="SSF53850">
    <property type="entry name" value="Periplasmic binding protein-like II"/>
    <property type="match status" value="2"/>
</dbReference>
<feature type="domain" description="GGDEF" evidence="2">
    <location>
        <begin position="453"/>
        <end position="571"/>
    </location>
</feature>
<dbReference type="Gene3D" id="3.30.70.270">
    <property type="match status" value="1"/>
</dbReference>
<reference evidence="3" key="1">
    <citation type="submission" date="2021-03" db="EMBL/GenBank/DDBJ databases">
        <title>Comparative Genomics and Metabolomics in the genus Turicibacter.</title>
        <authorList>
            <person name="Maki J."/>
            <person name="Looft T."/>
        </authorList>
    </citation>
    <scope>NUCLEOTIDE SEQUENCE</scope>
    <source>
        <strain evidence="3">ISU324</strain>
    </source>
</reference>
<dbReference type="InterPro" id="IPR043128">
    <property type="entry name" value="Rev_trsase/Diguanyl_cyclase"/>
</dbReference>
<dbReference type="InterPro" id="IPR050469">
    <property type="entry name" value="Diguanylate_Cyclase"/>
</dbReference>
<dbReference type="InterPro" id="IPR000160">
    <property type="entry name" value="GGDEF_dom"/>
</dbReference>
<dbReference type="NCBIfam" id="TIGR00254">
    <property type="entry name" value="GGDEF"/>
    <property type="match status" value="1"/>
</dbReference>
<protein>
    <submittedName>
        <fullName evidence="3">Diguanylate cyclase</fullName>
    </submittedName>
</protein>
<dbReference type="PANTHER" id="PTHR45138">
    <property type="entry name" value="REGULATORY COMPONENTS OF SENSORY TRANSDUCTION SYSTEM"/>
    <property type="match status" value="1"/>
</dbReference>